<gene>
    <name evidence="1" type="ORF">V1525DRAFT_421090</name>
</gene>
<reference evidence="2" key="1">
    <citation type="journal article" date="2024" name="Front. Bioeng. Biotechnol.">
        <title>Genome-scale model development and genomic sequencing of the oleaginous clade Lipomyces.</title>
        <authorList>
            <person name="Czajka J.J."/>
            <person name="Han Y."/>
            <person name="Kim J."/>
            <person name="Mondo S.J."/>
            <person name="Hofstad B.A."/>
            <person name="Robles A."/>
            <person name="Haridas S."/>
            <person name="Riley R."/>
            <person name="LaButti K."/>
            <person name="Pangilinan J."/>
            <person name="Andreopoulos W."/>
            <person name="Lipzen A."/>
            <person name="Yan J."/>
            <person name="Wang M."/>
            <person name="Ng V."/>
            <person name="Grigoriev I.V."/>
            <person name="Spatafora J.W."/>
            <person name="Magnuson J.K."/>
            <person name="Baker S.E."/>
            <person name="Pomraning K.R."/>
        </authorList>
    </citation>
    <scope>NUCLEOTIDE SEQUENCE [LARGE SCALE GENOMIC DNA]</scope>
    <source>
        <strain evidence="2">CBS 7786</strain>
    </source>
</reference>
<proteinExistence type="predicted"/>
<dbReference type="EMBL" id="MU971406">
    <property type="protein sequence ID" value="KAK9235727.1"/>
    <property type="molecule type" value="Genomic_DNA"/>
</dbReference>
<dbReference type="Proteomes" id="UP001433508">
    <property type="component" value="Unassembled WGS sequence"/>
</dbReference>
<keyword evidence="2" id="KW-1185">Reference proteome</keyword>
<protein>
    <submittedName>
        <fullName evidence="1">Uncharacterized protein</fullName>
    </submittedName>
</protein>
<sequence>MTKRNNFGENPGVSGNRMRKGTHSCIACESYRRSKKVRCVFQSEQSKVCVQCSKRGTACVPQGLPPGLQTEYPIRPGTAEDPSSSKAELTLTEALENLRKRVEISLQRVLSTSADQAALPEGQHSASQTGTGAVSSSESVQTDCAPITKLFGSGMIGHLVRPETIAVDLESYSSQEVPNSPLPPRHAQAVHDLYAALPPEPDLKEILHNGNDWWKDWCESFGLVWGDAGDNTIYAFAIQALCSGHPSLLGSLLVCLAFIVDAYEKYIWPVERWILHDDELAGCKYGLQCLMGLVLCYCSALQPRRAWTVYRRANSLLQLNGIHRTHRQSETLDSIFWQLFHADRWSSLMIGLPYSVPDDLCDLYIPTADTIPLVTFHYRHLAVLTGRVIDCLQALHVPAIARIDEQIDAVASHLPSNYLDPAQAYACQTKYARFFRIAHVHQLKAYLHLPLFLQREDQSKREYGWKAYVNSSRTFLEAYIEMYDDNRTRVVTDSTFKLTGFSVFAAAVILFLNLLDCGQNTTVERSPTHWASSHDASLVDRTMAALKACSGGRASSLCRQCHTALEDLESACREVGNGTGRKINLPYFGVVSIGPKLHDHHSTSENVYEDTSIAATREVHGDLSNLSTPLDEIFWDYHGPLMVYDPRQSSPPASGQYHADPDDLSVVDCSNLPVGWPFY</sequence>
<accession>A0ACC3SVV2</accession>
<evidence type="ECO:0000313" key="2">
    <source>
        <dbReference type="Proteomes" id="UP001433508"/>
    </source>
</evidence>
<evidence type="ECO:0000313" key="1">
    <source>
        <dbReference type="EMBL" id="KAK9235727.1"/>
    </source>
</evidence>
<comment type="caution">
    <text evidence="1">The sequence shown here is derived from an EMBL/GenBank/DDBJ whole genome shotgun (WGS) entry which is preliminary data.</text>
</comment>
<organism evidence="1 2">
    <name type="scientific">Lipomyces kononenkoae</name>
    <name type="common">Yeast</name>
    <dbReference type="NCBI Taxonomy" id="34357"/>
    <lineage>
        <taxon>Eukaryota</taxon>
        <taxon>Fungi</taxon>
        <taxon>Dikarya</taxon>
        <taxon>Ascomycota</taxon>
        <taxon>Saccharomycotina</taxon>
        <taxon>Lipomycetes</taxon>
        <taxon>Lipomycetales</taxon>
        <taxon>Lipomycetaceae</taxon>
        <taxon>Lipomyces</taxon>
    </lineage>
</organism>
<name>A0ACC3SVV2_LIPKO</name>